<dbReference type="InterPro" id="IPR004504">
    <property type="entry name" value="DNA_repair_RadA"/>
</dbReference>
<comment type="similarity">
    <text evidence="11 13">Belongs to the RecA family. RadA subfamily.</text>
</comment>
<accession>A0A1C6GM42</accession>
<dbReference type="InterPro" id="IPR027417">
    <property type="entry name" value="P-loop_NTPase"/>
</dbReference>
<feature type="region of interest" description="Lon-protease-like" evidence="11">
    <location>
        <begin position="360"/>
        <end position="463"/>
    </location>
</feature>
<dbReference type="GO" id="GO:0008270">
    <property type="term" value="F:zinc ion binding"/>
    <property type="evidence" value="ECO:0007669"/>
    <property type="project" value="UniProtKB-KW"/>
</dbReference>
<sequence length="463" mass="49721">MRSDQKVMFVCDDCGAEFARWSGQCPNCGSWNSLQERVMLARGGGAKTKVAAKKAAGGSGYSDLQPVTLDQVEQHRETRFLTGLEELDRVLGGGIVAGSLVLLGGEPGAGKSTLLLQICEYLAQKLQILYVSGEESTRQIKLRADRLGVKNPNLKVLAETDIVSICNLVAATAPDLVIIDSIQTMNLEELASSPGSVAQVRECTSLLMKTAKTKDIPVLIIGHVNKDGAIAGPKVLEHIVDTVLYFEGDKHFTHRILRAVKNRYGSTNEIGVFDMTGHGLKEVKNPSMMLLTGRPLGASGTCVACNMEGSRPLLSEVQALVTKSGFAVPRRVSTGFDYNRTNLLIAVMEKKAGFFFGNLDVYINVVGGIKLDEPGADLAVLLAMYSSLKDQPVAEEVVAIGEVGLTGEVRAVAQLSQRVSEAKRLGFGRIVVPQQNLDHEQLSVPGIQVIGARTIKDAFKAAF</sequence>
<organism evidence="15">
    <name type="scientific">uncultured Anaerotruncus sp</name>
    <dbReference type="NCBI Taxonomy" id="905011"/>
    <lineage>
        <taxon>Bacteria</taxon>
        <taxon>Bacillati</taxon>
        <taxon>Bacillota</taxon>
        <taxon>Clostridia</taxon>
        <taxon>Eubacteriales</taxon>
        <taxon>Oscillospiraceae</taxon>
        <taxon>Anaerotruncus</taxon>
        <taxon>environmental samples</taxon>
    </lineage>
</organism>
<keyword evidence="3 11" id="KW-0227">DNA damage</keyword>
<keyword evidence="9 11" id="KW-0238">DNA-binding</keyword>
<evidence type="ECO:0000256" key="13">
    <source>
        <dbReference type="RuleBase" id="RU003555"/>
    </source>
</evidence>
<dbReference type="Pfam" id="PF13481">
    <property type="entry name" value="AAA_25"/>
    <property type="match status" value="1"/>
</dbReference>
<keyword evidence="8 11" id="KW-0346">Stress response</keyword>
<dbReference type="InterPro" id="IPR008269">
    <property type="entry name" value="Lon_proteolytic"/>
</dbReference>
<keyword evidence="2 11" id="KW-0547">Nucleotide-binding</keyword>
<dbReference type="PROSITE" id="PS50162">
    <property type="entry name" value="RECA_2"/>
    <property type="match status" value="1"/>
</dbReference>
<dbReference type="InterPro" id="IPR041166">
    <property type="entry name" value="Rubredoxin_2"/>
</dbReference>
<dbReference type="GO" id="GO:0003684">
    <property type="term" value="F:damaged DNA binding"/>
    <property type="evidence" value="ECO:0007669"/>
    <property type="project" value="InterPro"/>
</dbReference>
<dbReference type="EMBL" id="FMHG01000001">
    <property type="protein sequence ID" value="SCJ46288.1"/>
    <property type="molecule type" value="Genomic_DNA"/>
</dbReference>
<dbReference type="FunFam" id="3.40.50.300:FF:000050">
    <property type="entry name" value="DNA repair protein RadA"/>
    <property type="match status" value="1"/>
</dbReference>
<keyword evidence="1 11" id="KW-0479">Metal-binding</keyword>
<dbReference type="NCBIfam" id="TIGR00416">
    <property type="entry name" value="sms"/>
    <property type="match status" value="1"/>
</dbReference>
<keyword evidence="6 13" id="KW-0862">Zinc</keyword>
<evidence type="ECO:0000259" key="14">
    <source>
        <dbReference type="PROSITE" id="PS50162"/>
    </source>
</evidence>
<dbReference type="InterPro" id="IPR020588">
    <property type="entry name" value="RecA_ATP-bd"/>
</dbReference>
<feature type="short sequence motif" description="RadA KNRFG motif" evidence="11">
    <location>
        <begin position="261"/>
        <end position="265"/>
    </location>
</feature>
<dbReference type="GO" id="GO:0004252">
    <property type="term" value="F:serine-type endopeptidase activity"/>
    <property type="evidence" value="ECO:0007669"/>
    <property type="project" value="InterPro"/>
</dbReference>
<comment type="domain">
    <text evidence="11">The middle region has homology to RecA with ATPase motifs including the RadA KNRFG motif, while the C-terminus is homologous to Lon protease.</text>
</comment>
<dbReference type="InterPro" id="IPR003593">
    <property type="entry name" value="AAA+_ATPase"/>
</dbReference>
<dbReference type="GO" id="GO:0005829">
    <property type="term" value="C:cytosol"/>
    <property type="evidence" value="ECO:0007669"/>
    <property type="project" value="TreeGrafter"/>
</dbReference>
<keyword evidence="5" id="KW-0378">Hydrolase</keyword>
<evidence type="ECO:0000256" key="9">
    <source>
        <dbReference type="ARBA" id="ARBA00023125"/>
    </source>
</evidence>
<evidence type="ECO:0000256" key="12">
    <source>
        <dbReference type="NCBIfam" id="TIGR00416"/>
    </source>
</evidence>
<dbReference type="GO" id="GO:0140664">
    <property type="term" value="F:ATP-dependent DNA damage sensor activity"/>
    <property type="evidence" value="ECO:0007669"/>
    <property type="project" value="InterPro"/>
</dbReference>
<dbReference type="Gene3D" id="3.30.230.10">
    <property type="match status" value="1"/>
</dbReference>
<name>A0A1C6GM42_9FIRM</name>
<dbReference type="InterPro" id="IPR020568">
    <property type="entry name" value="Ribosomal_Su5_D2-typ_SF"/>
</dbReference>
<keyword evidence="4 13" id="KW-0863">Zinc-finger</keyword>
<dbReference type="Gene3D" id="3.40.50.300">
    <property type="entry name" value="P-loop containing nucleotide triphosphate hydrolases"/>
    <property type="match status" value="1"/>
</dbReference>
<evidence type="ECO:0000256" key="10">
    <source>
        <dbReference type="ARBA" id="ARBA00023204"/>
    </source>
</evidence>
<evidence type="ECO:0000256" key="2">
    <source>
        <dbReference type="ARBA" id="ARBA00022741"/>
    </source>
</evidence>
<dbReference type="GO" id="GO:0006508">
    <property type="term" value="P:proteolysis"/>
    <property type="evidence" value="ECO:0007669"/>
    <property type="project" value="InterPro"/>
</dbReference>
<dbReference type="CDD" id="cd01121">
    <property type="entry name" value="RadA_SMS_N"/>
    <property type="match status" value="1"/>
</dbReference>
<keyword evidence="10 11" id="KW-0234">DNA repair</keyword>
<dbReference type="SUPFAM" id="SSF52540">
    <property type="entry name" value="P-loop containing nucleoside triphosphate hydrolases"/>
    <property type="match status" value="1"/>
</dbReference>
<comment type="function">
    <text evidence="13">DNA-dependent ATPase involved in processing of recombination intermediates, plays a role in repairing DNA breaks. Stimulates the branch migration of RecA-mediated strand transfer reactions, allowing the 3' invading strand to extend heteroduplex DNA faster. Binds ssDNA in the presence of ADP but not other nucleotides, has ATPase activity that is stimulated by ssDNA and various branched DNA structures, but inhibited by SSB. Does not have RecA's homology-searching function.</text>
</comment>
<dbReference type="InterPro" id="IPR014721">
    <property type="entry name" value="Ribsml_uS5_D2-typ_fold_subgr"/>
</dbReference>
<dbReference type="PANTHER" id="PTHR32472:SF10">
    <property type="entry name" value="DNA REPAIR PROTEIN RADA-LIKE PROTEIN"/>
    <property type="match status" value="1"/>
</dbReference>
<evidence type="ECO:0000256" key="1">
    <source>
        <dbReference type="ARBA" id="ARBA00022723"/>
    </source>
</evidence>
<dbReference type="GO" id="GO:0005524">
    <property type="term" value="F:ATP binding"/>
    <property type="evidence" value="ECO:0007669"/>
    <property type="project" value="UniProtKB-UniRule"/>
</dbReference>
<protein>
    <recommendedName>
        <fullName evidence="11 12">DNA repair protein RadA</fullName>
    </recommendedName>
</protein>
<evidence type="ECO:0000313" key="15">
    <source>
        <dbReference type="EMBL" id="SCJ46288.1"/>
    </source>
</evidence>
<dbReference type="HAMAP" id="MF_01498">
    <property type="entry name" value="RadA_bact"/>
    <property type="match status" value="1"/>
</dbReference>
<dbReference type="SMART" id="SM00382">
    <property type="entry name" value="AAA"/>
    <property type="match status" value="1"/>
</dbReference>
<dbReference type="AlphaFoldDB" id="A0A1C6GM42"/>
<feature type="binding site" evidence="11">
    <location>
        <begin position="105"/>
        <end position="112"/>
    </location>
    <ligand>
        <name>ATP</name>
        <dbReference type="ChEBI" id="CHEBI:30616"/>
    </ligand>
</feature>
<evidence type="ECO:0000256" key="6">
    <source>
        <dbReference type="ARBA" id="ARBA00022833"/>
    </source>
</evidence>
<dbReference type="GO" id="GO:0000725">
    <property type="term" value="P:recombinational repair"/>
    <property type="evidence" value="ECO:0007669"/>
    <property type="project" value="UniProtKB-UniRule"/>
</dbReference>
<dbReference type="GO" id="GO:0004176">
    <property type="term" value="F:ATP-dependent peptidase activity"/>
    <property type="evidence" value="ECO:0007669"/>
    <property type="project" value="InterPro"/>
</dbReference>
<gene>
    <name evidence="11" type="primary">radA</name>
    <name evidence="15" type="ORF">SAMEA3545359_00450</name>
</gene>
<evidence type="ECO:0000256" key="5">
    <source>
        <dbReference type="ARBA" id="ARBA00022801"/>
    </source>
</evidence>
<evidence type="ECO:0000256" key="11">
    <source>
        <dbReference type="HAMAP-Rule" id="MF_01498"/>
    </source>
</evidence>
<proteinExistence type="inferred from homology"/>
<dbReference type="PRINTS" id="PR01874">
    <property type="entry name" value="DNAREPAIRADA"/>
</dbReference>
<dbReference type="PANTHER" id="PTHR32472">
    <property type="entry name" value="DNA REPAIR PROTEIN RADA"/>
    <property type="match status" value="1"/>
</dbReference>
<evidence type="ECO:0000256" key="3">
    <source>
        <dbReference type="ARBA" id="ARBA00022763"/>
    </source>
</evidence>
<reference evidence="15" key="1">
    <citation type="submission" date="2015-09" db="EMBL/GenBank/DDBJ databases">
        <authorList>
            <consortium name="Pathogen Informatics"/>
        </authorList>
    </citation>
    <scope>NUCLEOTIDE SEQUENCE</scope>
    <source>
        <strain evidence="15">2789STDY5834896</strain>
    </source>
</reference>
<dbReference type="SUPFAM" id="SSF54211">
    <property type="entry name" value="Ribosomal protein S5 domain 2-like"/>
    <property type="match status" value="1"/>
</dbReference>
<dbReference type="Pfam" id="PF18073">
    <property type="entry name" value="Zn_ribbon_LapB"/>
    <property type="match status" value="1"/>
</dbReference>
<feature type="domain" description="RecA family profile 1" evidence="14">
    <location>
        <begin position="76"/>
        <end position="224"/>
    </location>
</feature>
<keyword evidence="7 11" id="KW-0067">ATP-binding</keyword>
<evidence type="ECO:0000256" key="7">
    <source>
        <dbReference type="ARBA" id="ARBA00022840"/>
    </source>
</evidence>
<comment type="function">
    <text evidence="11">Plays a role in repairing double-strand DNA breaks, probably involving stabilizing or processing branched DNA or blocked replication forks.</text>
</comment>
<evidence type="ECO:0000256" key="4">
    <source>
        <dbReference type="ARBA" id="ARBA00022771"/>
    </source>
</evidence>
<evidence type="ECO:0000256" key="8">
    <source>
        <dbReference type="ARBA" id="ARBA00023016"/>
    </source>
</evidence>
<dbReference type="Pfam" id="PF05362">
    <property type="entry name" value="Lon_C"/>
    <property type="match status" value="1"/>
</dbReference>